<dbReference type="Pfam" id="PF09876">
    <property type="entry name" value="DUF2103"/>
    <property type="match status" value="1"/>
</dbReference>
<organism evidence="1 2">
    <name type="scientific">Methanopyrus kandleri (strain AV19 / DSM 6324 / JCM 9639 / NBRC 100938)</name>
    <dbReference type="NCBI Taxonomy" id="190192"/>
    <lineage>
        <taxon>Archaea</taxon>
        <taxon>Methanobacteriati</taxon>
        <taxon>Methanobacteriota</taxon>
        <taxon>Methanomada group</taxon>
        <taxon>Methanopyri</taxon>
        <taxon>Methanopyrales</taxon>
        <taxon>Methanopyraceae</taxon>
        <taxon>Methanopyrus</taxon>
    </lineage>
</organism>
<dbReference type="Proteomes" id="UP000001826">
    <property type="component" value="Chromosome"/>
</dbReference>
<proteinExistence type="predicted"/>
<dbReference type="InParanoid" id="Q8TYE7"/>
<dbReference type="KEGG" id="mka:MK0353"/>
<protein>
    <submittedName>
        <fullName evidence="1">Uncharacterized domain conserved in archaea fused to a metal-binding domain</fullName>
    </submittedName>
</protein>
<dbReference type="AlphaFoldDB" id="Q8TYE7"/>
<reference evidence="1 2" key="1">
    <citation type="journal article" date="2002" name="Proc. Natl. Acad. Sci. U.S.A.">
        <title>The complete genome of hyperthermophile Methanopyrus kandleri AV19 and monophyly of archaeal methanogens.</title>
        <authorList>
            <person name="Slesarev A.I."/>
            <person name="Mezhevaya K.V."/>
            <person name="Makarova K.S."/>
            <person name="Polushin N.N."/>
            <person name="Shcherbinina O.V."/>
            <person name="Shakhova V.V."/>
            <person name="Belova G.I."/>
            <person name="Aravind L."/>
            <person name="Natale D.A."/>
            <person name="Rogozin I.B."/>
            <person name="Tatusov R.L."/>
            <person name="Wolf Y.I."/>
            <person name="Stetter K.O."/>
            <person name="Malykh A.G."/>
            <person name="Koonin E.V."/>
            <person name="Kozyavkin S.A."/>
        </authorList>
    </citation>
    <scope>NUCLEOTIDE SEQUENCE [LARGE SCALE GENOMIC DNA]</scope>
    <source>
        <strain evidence="2">AV19 / DSM 6324 / JCM 9639 / NBRC 100938</strain>
    </source>
</reference>
<evidence type="ECO:0000313" key="2">
    <source>
        <dbReference type="Proteomes" id="UP000001826"/>
    </source>
</evidence>
<dbReference type="PATRIC" id="fig|190192.8.peg.374"/>
<dbReference type="HOGENOM" id="CLU_1154327_0_0_2"/>
<dbReference type="EMBL" id="AE009439">
    <property type="protein sequence ID" value="AAM01568.1"/>
    <property type="molecule type" value="Genomic_DNA"/>
</dbReference>
<accession>Q8TYE7</accession>
<dbReference type="InterPro" id="IPR018664">
    <property type="entry name" value="DUF2103_metal-binding"/>
</dbReference>
<name>Q8TYE7_METKA</name>
<sequence>MGNVPRCRRCGYSVELPLKCPRCGEPSFEVAAFQVYPEDVRYVVAFVNESDVHTIHQSFQGDPDGIMLRNLVERLGELLHSAAPRAATAVRTPPWIVDVVERISGVTVRTVRDDFDDVVRSLQAELRADRRLDRVEEPPERKLGGSHSTIIGGRRGRELVLKVASVPYVKRVIPGRIGAKGSRGGGGVRLKVSRVDDSGNVKLLLSEGAATQEIFVVTTARDEREGKLVAELLERVIR</sequence>
<dbReference type="EnsemblBacteria" id="AAM01568">
    <property type="protein sequence ID" value="AAM01568"/>
    <property type="gene ID" value="MK0353"/>
</dbReference>
<gene>
    <name evidence="1" type="ordered locus">MK0353</name>
</gene>
<dbReference type="PaxDb" id="190192-MK0353"/>
<evidence type="ECO:0000313" key="1">
    <source>
        <dbReference type="EMBL" id="AAM01568.1"/>
    </source>
</evidence>
<keyword evidence="2" id="KW-1185">Reference proteome</keyword>